<reference evidence="1" key="1">
    <citation type="submission" date="2021-06" db="EMBL/GenBank/DDBJ databases">
        <authorList>
            <person name="Kallberg Y."/>
            <person name="Tangrot J."/>
            <person name="Rosling A."/>
        </authorList>
    </citation>
    <scope>NUCLEOTIDE SEQUENCE</scope>
    <source>
        <strain evidence="1">IL203A</strain>
    </source>
</reference>
<dbReference type="Proteomes" id="UP000789702">
    <property type="component" value="Unassembled WGS sequence"/>
</dbReference>
<accession>A0ACA9MGH4</accession>
<evidence type="ECO:0000313" key="1">
    <source>
        <dbReference type="EMBL" id="CAG8581990.1"/>
    </source>
</evidence>
<evidence type="ECO:0000313" key="2">
    <source>
        <dbReference type="Proteomes" id="UP000789702"/>
    </source>
</evidence>
<protein>
    <submittedName>
        <fullName evidence="1">15488_t:CDS:1</fullName>
    </submittedName>
</protein>
<gene>
    <name evidence="1" type="ORF">DHETER_LOCUS6507</name>
</gene>
<organism evidence="1 2">
    <name type="scientific">Dentiscutata heterogama</name>
    <dbReference type="NCBI Taxonomy" id="1316150"/>
    <lineage>
        <taxon>Eukaryota</taxon>
        <taxon>Fungi</taxon>
        <taxon>Fungi incertae sedis</taxon>
        <taxon>Mucoromycota</taxon>
        <taxon>Glomeromycotina</taxon>
        <taxon>Glomeromycetes</taxon>
        <taxon>Diversisporales</taxon>
        <taxon>Gigasporaceae</taxon>
        <taxon>Dentiscutata</taxon>
    </lineage>
</organism>
<keyword evidence="2" id="KW-1185">Reference proteome</keyword>
<name>A0ACA9MGH4_9GLOM</name>
<sequence length="173" mass="20164">MEDADYRNRRKNNHFIKKDKNFLTNVAGQVCIIIYPRKNGDRWWNSDDLVNQVVEHAIPIFETRFPDAKALFVFDNATSHAVYADNTLVANNMNLSLGRKQAKMRNNIKQNICFSMDYKIPELCEEPKGLREILKERKLWHDGMKLKYKGGCEEGSINCYTRTVMANQPDFKA</sequence>
<dbReference type="EMBL" id="CAJVPU010008272">
    <property type="protein sequence ID" value="CAG8581990.1"/>
    <property type="molecule type" value="Genomic_DNA"/>
</dbReference>
<comment type="caution">
    <text evidence="1">The sequence shown here is derived from an EMBL/GenBank/DDBJ whole genome shotgun (WGS) entry which is preliminary data.</text>
</comment>
<proteinExistence type="predicted"/>